<geneLocation type="plasmid" evidence="2">
    <name>psfrenxt3b</name>
</geneLocation>
<dbReference type="AlphaFoldDB" id="A0A2L0HCE8"/>
<protein>
    <submittedName>
        <fullName evidence="1">Uncharacterized protein</fullName>
    </submittedName>
</protein>
<dbReference type="EMBL" id="CP024309">
    <property type="protein sequence ID" value="AUX78842.1"/>
    <property type="molecule type" value="Genomic_DNA"/>
</dbReference>
<keyword evidence="1" id="KW-0614">Plasmid</keyword>
<accession>A0A2L0HCE8</accession>
<dbReference type="Proteomes" id="UP000239340">
    <property type="component" value="Plasmid pSfreNXT3b"/>
</dbReference>
<organism evidence="1 2">
    <name type="scientific">Rhizobium fredii</name>
    <name type="common">Sinorhizobium fredii</name>
    <dbReference type="NCBI Taxonomy" id="380"/>
    <lineage>
        <taxon>Bacteria</taxon>
        <taxon>Pseudomonadati</taxon>
        <taxon>Pseudomonadota</taxon>
        <taxon>Alphaproteobacteria</taxon>
        <taxon>Hyphomicrobiales</taxon>
        <taxon>Rhizobiaceae</taxon>
        <taxon>Sinorhizobium/Ensifer group</taxon>
        <taxon>Sinorhizobium</taxon>
    </lineage>
</organism>
<evidence type="ECO:0000313" key="2">
    <source>
        <dbReference type="Proteomes" id="UP000239340"/>
    </source>
</evidence>
<proteinExistence type="predicted"/>
<evidence type="ECO:0000313" key="1">
    <source>
        <dbReference type="EMBL" id="AUX78842.1"/>
    </source>
</evidence>
<reference evidence="1 2" key="1">
    <citation type="submission" date="2017-10" db="EMBL/GenBank/DDBJ databases">
        <title>Analysis of the genome sequences of Rhizobium populations associated to common bean (phaseolus vulgaris).</title>
        <authorList>
            <person name="Bustos P."/>
            <person name="Santamaria R.I."/>
            <person name="Miranda-Sanchez F."/>
            <person name="Perez-Carrascal O."/>
            <person name="Juarez S."/>
            <person name="Lozano L."/>
            <person name="Martinez-Flores I."/>
            <person name="Vinuesa P."/>
            <person name="Martinez-Romero E."/>
            <person name="Cevallos M.A."/>
            <person name="Romero D."/>
            <person name="Davila G."/>
            <person name="Gonzalez V."/>
        </authorList>
    </citation>
    <scope>NUCLEOTIDE SEQUENCE [LARGE SCALE GENOMIC DNA]</scope>
    <source>
        <strain evidence="1 2">NXT3</strain>
        <plasmid evidence="2">Plasmid psfrenxt3b</plasmid>
    </source>
</reference>
<name>A0A2L0HCE8_RHIFR</name>
<gene>
    <name evidence="1" type="ORF">NXT3_PB00181</name>
</gene>
<sequence length="67" mass="7669">MIHIRRHILNLLVDGDGELKTSAARLNSSRENLLPDDRRDCMQEALQPDAACRLSKRKVAARMKLTR</sequence>